<dbReference type="AlphaFoldDB" id="A0A225UI37"/>
<name>A0A225UI37_9STRA</name>
<dbReference type="STRING" id="4795.A0A225UI37"/>
<dbReference type="PANTHER" id="PTHR11439">
    <property type="entry name" value="GAG-POL-RELATED RETROTRANSPOSON"/>
    <property type="match status" value="1"/>
</dbReference>
<dbReference type="OrthoDB" id="115318at2759"/>
<dbReference type="PANTHER" id="PTHR11439:SF440">
    <property type="entry name" value="INTEGRASE CATALYTIC DOMAIN-CONTAINING PROTEIN"/>
    <property type="match status" value="1"/>
</dbReference>
<evidence type="ECO:0000313" key="2">
    <source>
        <dbReference type="Proteomes" id="UP000198211"/>
    </source>
</evidence>
<dbReference type="Proteomes" id="UP000198211">
    <property type="component" value="Unassembled WGS sequence"/>
</dbReference>
<evidence type="ECO:0000313" key="1">
    <source>
        <dbReference type="EMBL" id="OWY92600.1"/>
    </source>
</evidence>
<accession>A0A225UI37</accession>
<reference evidence="2" key="1">
    <citation type="submission" date="2017-03" db="EMBL/GenBank/DDBJ databases">
        <title>Phytopthora megakarya and P. palmivora, two closely related causual agents of cacao black pod achieved similar genome size and gene model numbers by different mechanisms.</title>
        <authorList>
            <person name="Ali S."/>
            <person name="Shao J."/>
            <person name="Larry D.J."/>
            <person name="Kronmiller B."/>
            <person name="Shen D."/>
            <person name="Strem M.D."/>
            <person name="Melnick R.L."/>
            <person name="Guiltinan M.J."/>
            <person name="Tyler B.M."/>
            <person name="Meinhardt L.W."/>
            <person name="Bailey B.A."/>
        </authorList>
    </citation>
    <scope>NUCLEOTIDE SEQUENCE [LARGE SCALE GENOMIC DNA]</scope>
    <source>
        <strain evidence="2">zdho120</strain>
    </source>
</reference>
<sequence length="97" mass="11484">TRPDMANAVRELSKFLSCYNRTHWDAARRVLKYLKGTSTYRLYLDGKARYVTYEVYTDVSFARQPKERTGYVIQMMYRGEVANKEACFRLLKQNSSH</sequence>
<keyword evidence="2" id="KW-1185">Reference proteome</keyword>
<proteinExistence type="predicted"/>
<protein>
    <submittedName>
        <fullName evidence="1">Putative mitochondrial protein</fullName>
    </submittedName>
</protein>
<dbReference type="EMBL" id="NBNE01017726">
    <property type="protein sequence ID" value="OWY92600.1"/>
    <property type="molecule type" value="Genomic_DNA"/>
</dbReference>
<comment type="caution">
    <text evidence="1">The sequence shown here is derived from an EMBL/GenBank/DDBJ whole genome shotgun (WGS) entry which is preliminary data.</text>
</comment>
<organism evidence="1 2">
    <name type="scientific">Phytophthora megakarya</name>
    <dbReference type="NCBI Taxonomy" id="4795"/>
    <lineage>
        <taxon>Eukaryota</taxon>
        <taxon>Sar</taxon>
        <taxon>Stramenopiles</taxon>
        <taxon>Oomycota</taxon>
        <taxon>Peronosporomycetes</taxon>
        <taxon>Peronosporales</taxon>
        <taxon>Peronosporaceae</taxon>
        <taxon>Phytophthora</taxon>
    </lineage>
</organism>
<gene>
    <name evidence="1" type="ORF">PHMEG_00038333</name>
</gene>
<feature type="non-terminal residue" evidence="1">
    <location>
        <position position="1"/>
    </location>
</feature>